<feature type="transmembrane region" description="Helical" evidence="1">
    <location>
        <begin position="6"/>
        <end position="32"/>
    </location>
</feature>
<keyword evidence="3" id="KW-1185">Reference proteome</keyword>
<keyword evidence="1" id="KW-0812">Transmembrane</keyword>
<sequence length="65" mass="7163">MSLPDMGLIISTSLNMMVVLIPNTLCLTFTLLKSKPPPEFSSRVIVEISIVDAIHFIGVCLLFNK</sequence>
<dbReference type="Proteomes" id="UP001419268">
    <property type="component" value="Unassembled WGS sequence"/>
</dbReference>
<dbReference type="AlphaFoldDB" id="A0AAP0L8D0"/>
<comment type="caution">
    <text evidence="2">The sequence shown here is derived from an EMBL/GenBank/DDBJ whole genome shotgun (WGS) entry which is preliminary data.</text>
</comment>
<proteinExistence type="predicted"/>
<keyword evidence="1" id="KW-0472">Membrane</keyword>
<dbReference type="EMBL" id="JBBNAG010000001">
    <property type="protein sequence ID" value="KAK9166231.1"/>
    <property type="molecule type" value="Genomic_DNA"/>
</dbReference>
<accession>A0AAP0L8D0</accession>
<gene>
    <name evidence="2" type="ORF">Scep_001422</name>
</gene>
<evidence type="ECO:0000256" key="1">
    <source>
        <dbReference type="SAM" id="Phobius"/>
    </source>
</evidence>
<protein>
    <submittedName>
        <fullName evidence="2">Uncharacterized protein</fullName>
    </submittedName>
</protein>
<evidence type="ECO:0000313" key="3">
    <source>
        <dbReference type="Proteomes" id="UP001419268"/>
    </source>
</evidence>
<evidence type="ECO:0000313" key="2">
    <source>
        <dbReference type="EMBL" id="KAK9166231.1"/>
    </source>
</evidence>
<organism evidence="2 3">
    <name type="scientific">Stephania cephalantha</name>
    <dbReference type="NCBI Taxonomy" id="152367"/>
    <lineage>
        <taxon>Eukaryota</taxon>
        <taxon>Viridiplantae</taxon>
        <taxon>Streptophyta</taxon>
        <taxon>Embryophyta</taxon>
        <taxon>Tracheophyta</taxon>
        <taxon>Spermatophyta</taxon>
        <taxon>Magnoliopsida</taxon>
        <taxon>Ranunculales</taxon>
        <taxon>Menispermaceae</taxon>
        <taxon>Menispermoideae</taxon>
        <taxon>Cissampelideae</taxon>
        <taxon>Stephania</taxon>
    </lineage>
</organism>
<reference evidence="2 3" key="1">
    <citation type="submission" date="2024-01" db="EMBL/GenBank/DDBJ databases">
        <title>Genome assemblies of Stephania.</title>
        <authorList>
            <person name="Yang L."/>
        </authorList>
    </citation>
    <scope>NUCLEOTIDE SEQUENCE [LARGE SCALE GENOMIC DNA]</scope>
    <source>
        <strain evidence="2">JXDWG</strain>
        <tissue evidence="2">Leaf</tissue>
    </source>
</reference>
<feature type="transmembrane region" description="Helical" evidence="1">
    <location>
        <begin position="44"/>
        <end position="64"/>
    </location>
</feature>
<keyword evidence="1" id="KW-1133">Transmembrane helix</keyword>
<name>A0AAP0L8D0_9MAGN</name>